<reference evidence="2" key="1">
    <citation type="submission" date="2018-02" db="EMBL/GenBank/DDBJ databases">
        <authorList>
            <person name="Kim S.-K."/>
            <person name="Jung H.-I."/>
            <person name="Lee S.-W."/>
        </authorList>
    </citation>
    <scope>NUCLEOTIDE SEQUENCE</scope>
    <source>
        <strain evidence="2">SK3146</strain>
    </source>
</reference>
<dbReference type="SUPFAM" id="SSF117916">
    <property type="entry name" value="Fe-S cluster assembly (FSCA) domain-like"/>
    <property type="match status" value="1"/>
</dbReference>
<feature type="domain" description="MIP18 family-like" evidence="1">
    <location>
        <begin position="4"/>
        <end position="76"/>
    </location>
</feature>
<reference evidence="2" key="2">
    <citation type="journal article" date="2021" name="J Anim Sci Technol">
        <title>Complete genome sequence of Paenibacillus konkukensis sp. nov. SK3146 as a potential probiotic strain.</title>
        <authorList>
            <person name="Jung H.I."/>
            <person name="Park S."/>
            <person name="Niu K.M."/>
            <person name="Lee S.W."/>
            <person name="Kothari D."/>
            <person name="Yi K.J."/>
            <person name="Kim S.K."/>
        </authorList>
    </citation>
    <scope>NUCLEOTIDE SEQUENCE</scope>
    <source>
        <strain evidence="2">SK3146</strain>
    </source>
</reference>
<evidence type="ECO:0000313" key="3">
    <source>
        <dbReference type="Proteomes" id="UP001057134"/>
    </source>
</evidence>
<dbReference type="Proteomes" id="UP001057134">
    <property type="component" value="Chromosome"/>
</dbReference>
<evidence type="ECO:0000313" key="2">
    <source>
        <dbReference type="EMBL" id="UQZ86317.1"/>
    </source>
</evidence>
<dbReference type="InterPro" id="IPR052339">
    <property type="entry name" value="Fe-S_Maturation_MIP18"/>
</dbReference>
<protein>
    <recommendedName>
        <fullName evidence="1">MIP18 family-like domain-containing protein</fullName>
    </recommendedName>
</protein>
<dbReference type="Pfam" id="PF01883">
    <property type="entry name" value="FeS_assembly_P"/>
    <property type="match status" value="1"/>
</dbReference>
<evidence type="ECO:0000259" key="1">
    <source>
        <dbReference type="Pfam" id="PF01883"/>
    </source>
</evidence>
<dbReference type="RefSeq" id="WP_249861861.1">
    <property type="nucleotide sequence ID" value="NZ_CP027059.1"/>
</dbReference>
<name>A0ABY4RY20_9BACL</name>
<dbReference type="PANTHER" id="PTHR42831:SF1">
    <property type="entry name" value="FE-S PROTEIN MATURATION AUXILIARY FACTOR YITW"/>
    <property type="match status" value="1"/>
</dbReference>
<dbReference type="InterPro" id="IPR002744">
    <property type="entry name" value="MIP18-like"/>
</dbReference>
<dbReference type="EMBL" id="CP027059">
    <property type="protein sequence ID" value="UQZ86317.1"/>
    <property type="molecule type" value="Genomic_DNA"/>
</dbReference>
<organism evidence="2 3">
    <name type="scientific">Paenibacillus konkukensis</name>
    <dbReference type="NCBI Taxonomy" id="2020716"/>
    <lineage>
        <taxon>Bacteria</taxon>
        <taxon>Bacillati</taxon>
        <taxon>Bacillota</taxon>
        <taxon>Bacilli</taxon>
        <taxon>Bacillales</taxon>
        <taxon>Paenibacillaceae</taxon>
        <taxon>Paenibacillus</taxon>
    </lineage>
</organism>
<dbReference type="InterPro" id="IPR034904">
    <property type="entry name" value="FSCA_dom_sf"/>
</dbReference>
<proteinExistence type="predicted"/>
<dbReference type="PANTHER" id="PTHR42831">
    <property type="entry name" value="FE-S PROTEIN MATURATION AUXILIARY FACTOR YITW"/>
    <property type="match status" value="1"/>
</dbReference>
<keyword evidence="3" id="KW-1185">Reference proteome</keyword>
<dbReference type="Gene3D" id="3.30.300.130">
    <property type="entry name" value="Fe-S cluster assembly (FSCA)"/>
    <property type="match status" value="1"/>
</dbReference>
<gene>
    <name evidence="2" type="ORF">SK3146_05610</name>
</gene>
<accession>A0ABY4RY20</accession>
<sequence>MSLEDRVVTALEEVIDPEIGVNIVDLGLVYDVSVSEAGKASIRMTLTIPECPLADTIVSDVEKAAGQVPGVNEVDVKLVWEPKWTPAKMNDQAREEIRARQTLS</sequence>